<keyword evidence="4" id="KW-1185">Reference proteome</keyword>
<dbReference type="Proteomes" id="UP000254720">
    <property type="component" value="Unassembled WGS sequence"/>
</dbReference>
<keyword evidence="2" id="KW-1133">Transmembrane helix</keyword>
<dbReference type="EMBL" id="QQAX01000011">
    <property type="protein sequence ID" value="RDI43368.1"/>
    <property type="molecule type" value="Genomic_DNA"/>
</dbReference>
<accession>A0A370GHT4</accession>
<feature type="compositionally biased region" description="Basic residues" evidence="1">
    <location>
        <begin position="7"/>
        <end position="20"/>
    </location>
</feature>
<keyword evidence="2" id="KW-0812">Transmembrane</keyword>
<evidence type="ECO:0000313" key="3">
    <source>
        <dbReference type="EMBL" id="RDI43368.1"/>
    </source>
</evidence>
<keyword evidence="2" id="KW-0472">Membrane</keyword>
<name>A0A370GHT4_9COXI</name>
<feature type="transmembrane region" description="Helical" evidence="2">
    <location>
        <begin position="48"/>
        <end position="69"/>
    </location>
</feature>
<sequence>MHTAASKVRHLHPHRKRHIKHSAHASMANFNHRMKNIKLTSLAKKKPYTTIGIIAGTGALIGMAFWLFLRK</sequence>
<reference evidence="3 4" key="1">
    <citation type="submission" date="2018-07" db="EMBL/GenBank/DDBJ databases">
        <title>Genomic Encyclopedia of Type Strains, Phase IV (KMG-IV): sequencing the most valuable type-strain genomes for metagenomic binning, comparative biology and taxonomic classification.</title>
        <authorList>
            <person name="Goeker M."/>
        </authorList>
    </citation>
    <scope>NUCLEOTIDE SEQUENCE [LARGE SCALE GENOMIC DNA]</scope>
    <source>
        <strain evidence="3 4">DSM 16500</strain>
    </source>
</reference>
<evidence type="ECO:0000313" key="4">
    <source>
        <dbReference type="Proteomes" id="UP000254720"/>
    </source>
</evidence>
<evidence type="ECO:0000256" key="1">
    <source>
        <dbReference type="SAM" id="MobiDB-lite"/>
    </source>
</evidence>
<proteinExistence type="predicted"/>
<gene>
    <name evidence="3" type="ORF">C8D86_11124</name>
</gene>
<dbReference type="AlphaFoldDB" id="A0A370GHT4"/>
<feature type="region of interest" description="Disordered" evidence="1">
    <location>
        <begin position="1"/>
        <end position="20"/>
    </location>
</feature>
<protein>
    <submittedName>
        <fullName evidence="3">Uncharacterized protein</fullName>
    </submittedName>
</protein>
<comment type="caution">
    <text evidence="3">The sequence shown here is derived from an EMBL/GenBank/DDBJ whole genome shotgun (WGS) entry which is preliminary data.</text>
</comment>
<dbReference type="RefSeq" id="WP_114834402.1">
    <property type="nucleotide sequence ID" value="NZ_LR699114.1"/>
</dbReference>
<organism evidence="3 4">
    <name type="scientific">Aquicella lusitana</name>
    <dbReference type="NCBI Taxonomy" id="254246"/>
    <lineage>
        <taxon>Bacteria</taxon>
        <taxon>Pseudomonadati</taxon>
        <taxon>Pseudomonadota</taxon>
        <taxon>Gammaproteobacteria</taxon>
        <taxon>Legionellales</taxon>
        <taxon>Coxiellaceae</taxon>
        <taxon>Aquicella</taxon>
    </lineage>
</organism>
<evidence type="ECO:0000256" key="2">
    <source>
        <dbReference type="SAM" id="Phobius"/>
    </source>
</evidence>